<evidence type="ECO:0000313" key="2">
    <source>
        <dbReference type="Proteomes" id="UP000499080"/>
    </source>
</evidence>
<sequence>MPVILDNESEEGDSPAPIDMVDEQLECEDIEFVKAAIHFTDKLDILEREKEKAIKINGNQACGSWNSVWTVWKTLEFKVSHQRDPGG</sequence>
<proteinExistence type="predicted"/>
<reference evidence="1 2" key="1">
    <citation type="journal article" date="2019" name="Sci. Rep.">
        <title>Orb-weaving spider Araneus ventricosus genome elucidates the spidroin gene catalogue.</title>
        <authorList>
            <person name="Kono N."/>
            <person name="Nakamura H."/>
            <person name="Ohtoshi R."/>
            <person name="Moran D.A.P."/>
            <person name="Shinohara A."/>
            <person name="Yoshida Y."/>
            <person name="Fujiwara M."/>
            <person name="Mori M."/>
            <person name="Tomita M."/>
            <person name="Arakawa K."/>
        </authorList>
    </citation>
    <scope>NUCLEOTIDE SEQUENCE [LARGE SCALE GENOMIC DNA]</scope>
</reference>
<gene>
    <name evidence="1" type="ORF">AVEN_255897_1</name>
</gene>
<name>A0A4Y2DDH9_ARAVE</name>
<protein>
    <submittedName>
        <fullName evidence="1">Uncharacterized protein</fullName>
    </submittedName>
</protein>
<dbReference type="Proteomes" id="UP000499080">
    <property type="component" value="Unassembled WGS sequence"/>
</dbReference>
<keyword evidence="2" id="KW-1185">Reference proteome</keyword>
<accession>A0A4Y2DDH9</accession>
<dbReference type="AlphaFoldDB" id="A0A4Y2DDH9"/>
<comment type="caution">
    <text evidence="1">The sequence shown here is derived from an EMBL/GenBank/DDBJ whole genome shotgun (WGS) entry which is preliminary data.</text>
</comment>
<evidence type="ECO:0000313" key="1">
    <source>
        <dbReference type="EMBL" id="GBM14843.1"/>
    </source>
</evidence>
<organism evidence="1 2">
    <name type="scientific">Araneus ventricosus</name>
    <name type="common">Orbweaver spider</name>
    <name type="synonym">Epeira ventricosa</name>
    <dbReference type="NCBI Taxonomy" id="182803"/>
    <lineage>
        <taxon>Eukaryota</taxon>
        <taxon>Metazoa</taxon>
        <taxon>Ecdysozoa</taxon>
        <taxon>Arthropoda</taxon>
        <taxon>Chelicerata</taxon>
        <taxon>Arachnida</taxon>
        <taxon>Araneae</taxon>
        <taxon>Araneomorphae</taxon>
        <taxon>Entelegynae</taxon>
        <taxon>Araneoidea</taxon>
        <taxon>Araneidae</taxon>
        <taxon>Araneus</taxon>
    </lineage>
</organism>
<dbReference type="EMBL" id="BGPR01000349">
    <property type="protein sequence ID" value="GBM14843.1"/>
    <property type="molecule type" value="Genomic_DNA"/>
</dbReference>